<proteinExistence type="predicted"/>
<sequence>MLKRSLMLLCFIVIGACESDDGGQSLENVIVELNSTVVSGNWQVSSFIDSGTDETYHFDGYTFYFSQNGNLSAINGDSSISGTWAITSDDDSADDNPGTTYDDIDFVIYFASPEAFEDLSDDWDVLTYSSNTIELIDISGGNGGTDYLTLTKI</sequence>
<reference evidence="1" key="1">
    <citation type="submission" date="2022-07" db="EMBL/GenBank/DDBJ databases">
        <title>Taxonomy of Novel Oxalotrophic and Methylotrophic Bacteria.</title>
        <authorList>
            <person name="Sahin N."/>
            <person name="Tani A."/>
        </authorList>
    </citation>
    <scope>NUCLEOTIDE SEQUENCE</scope>
    <source>
        <strain evidence="1">Y10</strain>
    </source>
</reference>
<dbReference type="EMBL" id="BRVO01000001">
    <property type="protein sequence ID" value="GLB48874.1"/>
    <property type="molecule type" value="Genomic_DNA"/>
</dbReference>
<comment type="caution">
    <text evidence="1">The sequence shown here is derived from an EMBL/GenBank/DDBJ whole genome shotgun (WGS) entry which is preliminary data.</text>
</comment>
<name>A0ABQ5MHI9_9FLAO</name>
<dbReference type="Proteomes" id="UP001143543">
    <property type="component" value="Unassembled WGS sequence"/>
</dbReference>
<keyword evidence="2" id="KW-1185">Reference proteome</keyword>
<evidence type="ECO:0008006" key="3">
    <source>
        <dbReference type="Google" id="ProtNLM"/>
    </source>
</evidence>
<dbReference type="PROSITE" id="PS51257">
    <property type="entry name" value="PROKAR_LIPOPROTEIN"/>
    <property type="match status" value="1"/>
</dbReference>
<evidence type="ECO:0000313" key="2">
    <source>
        <dbReference type="Proteomes" id="UP001143543"/>
    </source>
</evidence>
<gene>
    <name evidence="1" type="ORF">Y10_12420</name>
</gene>
<accession>A0ABQ5MHI9</accession>
<dbReference type="RefSeq" id="WP_281764498.1">
    <property type="nucleotide sequence ID" value="NZ_BRVO01000001.1"/>
</dbReference>
<protein>
    <recommendedName>
        <fullName evidence="3">Lipocalin-like domain-containing protein</fullName>
    </recommendedName>
</protein>
<evidence type="ECO:0000313" key="1">
    <source>
        <dbReference type="EMBL" id="GLB48874.1"/>
    </source>
</evidence>
<organism evidence="1 2">
    <name type="scientific">Neptunitalea lumnitzerae</name>
    <dbReference type="NCBI Taxonomy" id="2965509"/>
    <lineage>
        <taxon>Bacteria</taxon>
        <taxon>Pseudomonadati</taxon>
        <taxon>Bacteroidota</taxon>
        <taxon>Flavobacteriia</taxon>
        <taxon>Flavobacteriales</taxon>
        <taxon>Flavobacteriaceae</taxon>
        <taxon>Neptunitalea</taxon>
    </lineage>
</organism>